<dbReference type="CDD" id="cd12797">
    <property type="entry name" value="M23_peptidase"/>
    <property type="match status" value="1"/>
</dbReference>
<dbReference type="InterPro" id="IPR003646">
    <property type="entry name" value="SH3-like_bac-type"/>
</dbReference>
<evidence type="ECO:0000313" key="3">
    <source>
        <dbReference type="Proteomes" id="UP000798602"/>
    </source>
</evidence>
<dbReference type="InterPro" id="IPR011055">
    <property type="entry name" value="Dup_hybrid_motif"/>
</dbReference>
<feature type="domain" description="SH3b" evidence="1">
    <location>
        <begin position="326"/>
        <end position="388"/>
    </location>
</feature>
<protein>
    <submittedName>
        <fullName evidence="2">Peptidoglycan DD-metalloendopeptidase family protein</fullName>
    </submittedName>
</protein>
<dbReference type="Gene3D" id="2.70.70.10">
    <property type="entry name" value="Glucose Permease (Domain IIA)"/>
    <property type="match status" value="1"/>
</dbReference>
<reference evidence="3" key="1">
    <citation type="submission" date="2020-01" db="EMBL/GenBank/DDBJ databases">
        <title>Sphingomonas sp. strain CSW-10.</title>
        <authorList>
            <person name="Chen W.-M."/>
        </authorList>
    </citation>
    <scope>NUCLEOTIDE SEQUENCE [LARGE SCALE GENOMIC DNA]</scope>
    <source>
        <strain evidence="3">NST-5</strain>
    </source>
</reference>
<dbReference type="RefSeq" id="WP_166535813.1">
    <property type="nucleotide sequence ID" value="NZ_JAABLM010000002.1"/>
</dbReference>
<proteinExistence type="predicted"/>
<sequence>MKYALFVYMTRNTPLLLILLFATFMVSCKNGDPFQKITKIFVDSDARAQYEHSFEGNDNELILWQKAFQDGIQNSVEIETPYAESGIFNPNVNLAYSYIFDIKEGEKLDVLVQKDSSQQKVFLNIFSLENASSDKYGLVGTQMDKLSFVSPNSGKYLLLIQPGNKISGQFSFIINKNPVYGFPVAGKSNDAIGSFWGMDRDGGKRKHEGIDIFAKKGTPVLAVSNGRITRTGNTGLGGKQVWQRTEIFGNSIYYAHLDSISVSSGSYAKQGDTLGFVGNTGNAQFTPPHLHLGIYKGFSGAIDPLPFVFERKKIDVHKKIRLDFKTDFVIINNKKVNLRKMPSTKSEIVTTSNFSEKLVLLGQNDDWVHIQTSEGLKGFVHKSLVKQSI</sequence>
<comment type="caution">
    <text evidence="2">The sequence shown here is derived from an EMBL/GenBank/DDBJ whole genome shotgun (WGS) entry which is preliminary data.</text>
</comment>
<dbReference type="PANTHER" id="PTHR21666">
    <property type="entry name" value="PEPTIDASE-RELATED"/>
    <property type="match status" value="1"/>
</dbReference>
<dbReference type="Pfam" id="PF01551">
    <property type="entry name" value="Peptidase_M23"/>
    <property type="match status" value="1"/>
</dbReference>
<gene>
    <name evidence="2" type="ORF">GV828_02095</name>
</gene>
<dbReference type="Proteomes" id="UP000798602">
    <property type="component" value="Unassembled WGS sequence"/>
</dbReference>
<dbReference type="Gene3D" id="2.30.30.40">
    <property type="entry name" value="SH3 Domains"/>
    <property type="match status" value="1"/>
</dbReference>
<keyword evidence="3" id="KW-1185">Reference proteome</keyword>
<dbReference type="InterPro" id="IPR050570">
    <property type="entry name" value="Cell_wall_metabolism_enzyme"/>
</dbReference>
<dbReference type="SMART" id="SM00287">
    <property type="entry name" value="SH3b"/>
    <property type="match status" value="1"/>
</dbReference>
<accession>A0ABW9Z6Z4</accession>
<dbReference type="SUPFAM" id="SSF51261">
    <property type="entry name" value="Duplicated hybrid motif"/>
    <property type="match status" value="1"/>
</dbReference>
<dbReference type="PROSITE" id="PS51257">
    <property type="entry name" value="PROKAR_LIPOPROTEIN"/>
    <property type="match status" value="1"/>
</dbReference>
<dbReference type="Pfam" id="PF08239">
    <property type="entry name" value="SH3_3"/>
    <property type="match status" value="1"/>
</dbReference>
<dbReference type="PANTHER" id="PTHR21666:SF268">
    <property type="entry name" value="PEPTIDASE M23 DOMAIN-CONTAINING PROTEIN"/>
    <property type="match status" value="1"/>
</dbReference>
<organism evidence="2 3">
    <name type="scientific">Flavobacterium ichthyis</name>
    <dbReference type="NCBI Taxonomy" id="2698827"/>
    <lineage>
        <taxon>Bacteria</taxon>
        <taxon>Pseudomonadati</taxon>
        <taxon>Bacteroidota</taxon>
        <taxon>Flavobacteriia</taxon>
        <taxon>Flavobacteriales</taxon>
        <taxon>Flavobacteriaceae</taxon>
        <taxon>Flavobacterium</taxon>
    </lineage>
</organism>
<dbReference type="EMBL" id="JAABLM010000002">
    <property type="protein sequence ID" value="NBL63986.1"/>
    <property type="molecule type" value="Genomic_DNA"/>
</dbReference>
<evidence type="ECO:0000313" key="2">
    <source>
        <dbReference type="EMBL" id="NBL63986.1"/>
    </source>
</evidence>
<dbReference type="InterPro" id="IPR016047">
    <property type="entry name" value="M23ase_b-sheet_dom"/>
</dbReference>
<evidence type="ECO:0000259" key="1">
    <source>
        <dbReference type="SMART" id="SM00287"/>
    </source>
</evidence>
<name>A0ABW9Z6Z4_9FLAO</name>